<feature type="region of interest" description="Disordered" evidence="7">
    <location>
        <begin position="267"/>
        <end position="370"/>
    </location>
</feature>
<dbReference type="GO" id="GO:0004519">
    <property type="term" value="F:endonuclease activity"/>
    <property type="evidence" value="ECO:0007669"/>
    <property type="project" value="UniProtKB-KW"/>
</dbReference>
<evidence type="ECO:0000256" key="4">
    <source>
        <dbReference type="ARBA" id="ARBA00022759"/>
    </source>
</evidence>
<protein>
    <recommendedName>
        <fullName evidence="8">Reverse transcriptase RNase H-like domain-containing protein</fullName>
    </recommendedName>
</protein>
<dbReference type="GO" id="GO:0003964">
    <property type="term" value="F:RNA-directed DNA polymerase activity"/>
    <property type="evidence" value="ECO:0007669"/>
    <property type="project" value="UniProtKB-KW"/>
</dbReference>
<feature type="compositionally biased region" description="Basic residues" evidence="7">
    <location>
        <begin position="358"/>
        <end position="370"/>
    </location>
</feature>
<feature type="compositionally biased region" description="Low complexity" evidence="7">
    <location>
        <begin position="342"/>
        <end position="357"/>
    </location>
</feature>
<feature type="domain" description="Reverse transcriptase RNase H-like" evidence="8">
    <location>
        <begin position="4"/>
        <end position="89"/>
    </location>
</feature>
<dbReference type="CDD" id="cd09274">
    <property type="entry name" value="RNase_HI_RT_Ty3"/>
    <property type="match status" value="1"/>
</dbReference>
<evidence type="ECO:0000256" key="3">
    <source>
        <dbReference type="ARBA" id="ARBA00022722"/>
    </source>
</evidence>
<dbReference type="InterPro" id="IPR012337">
    <property type="entry name" value="RNaseH-like_sf"/>
</dbReference>
<evidence type="ECO:0000256" key="7">
    <source>
        <dbReference type="SAM" id="MobiDB-lite"/>
    </source>
</evidence>
<dbReference type="SUPFAM" id="SSF53098">
    <property type="entry name" value="Ribonuclease H-like"/>
    <property type="match status" value="1"/>
</dbReference>
<dbReference type="AlphaFoldDB" id="A0AAE1DL18"/>
<proteinExistence type="predicted"/>
<dbReference type="Proteomes" id="UP001283361">
    <property type="component" value="Unassembled WGS sequence"/>
</dbReference>
<keyword evidence="5" id="KW-0378">Hydrolase</keyword>
<keyword evidence="4" id="KW-0255">Endonuclease</keyword>
<dbReference type="GO" id="GO:0003676">
    <property type="term" value="F:nucleic acid binding"/>
    <property type="evidence" value="ECO:0007669"/>
    <property type="project" value="InterPro"/>
</dbReference>
<feature type="compositionally biased region" description="Basic and acidic residues" evidence="7">
    <location>
        <begin position="309"/>
        <end position="322"/>
    </location>
</feature>
<evidence type="ECO:0000256" key="1">
    <source>
        <dbReference type="ARBA" id="ARBA00022679"/>
    </source>
</evidence>
<evidence type="ECO:0000259" key="8">
    <source>
        <dbReference type="Pfam" id="PF17917"/>
    </source>
</evidence>
<keyword evidence="10" id="KW-1185">Reference proteome</keyword>
<accession>A0AAE1DL18</accession>
<dbReference type="GO" id="GO:0016787">
    <property type="term" value="F:hydrolase activity"/>
    <property type="evidence" value="ECO:0007669"/>
    <property type="project" value="UniProtKB-KW"/>
</dbReference>
<evidence type="ECO:0000313" key="10">
    <source>
        <dbReference type="Proteomes" id="UP001283361"/>
    </source>
</evidence>
<dbReference type="InterPro" id="IPR050951">
    <property type="entry name" value="Retrovirus_Pol_polyprotein"/>
</dbReference>
<evidence type="ECO:0000256" key="2">
    <source>
        <dbReference type="ARBA" id="ARBA00022695"/>
    </source>
</evidence>
<evidence type="ECO:0000313" key="9">
    <source>
        <dbReference type="EMBL" id="KAK3773730.1"/>
    </source>
</evidence>
<dbReference type="Pfam" id="PF17917">
    <property type="entry name" value="RT_RNaseH"/>
    <property type="match status" value="1"/>
</dbReference>
<dbReference type="PANTHER" id="PTHR37984:SF7">
    <property type="entry name" value="INTEGRASE CATALYTIC DOMAIN-CONTAINING PROTEIN"/>
    <property type="match status" value="1"/>
</dbReference>
<feature type="compositionally biased region" description="Acidic residues" evidence="7">
    <location>
        <begin position="298"/>
        <end position="308"/>
    </location>
</feature>
<dbReference type="SUPFAM" id="SSF56672">
    <property type="entry name" value="DNA/RNA polymerases"/>
    <property type="match status" value="1"/>
</dbReference>
<dbReference type="PANTHER" id="PTHR37984">
    <property type="entry name" value="PROTEIN CBG26694"/>
    <property type="match status" value="1"/>
</dbReference>
<dbReference type="InterPro" id="IPR036397">
    <property type="entry name" value="RNaseH_sf"/>
</dbReference>
<reference evidence="9" key="1">
    <citation type="journal article" date="2023" name="G3 (Bethesda)">
        <title>A reference genome for the long-term kleptoplast-retaining sea slug Elysia crispata morphotype clarki.</title>
        <authorList>
            <person name="Eastman K.E."/>
            <person name="Pendleton A.L."/>
            <person name="Shaikh M.A."/>
            <person name="Suttiyut T."/>
            <person name="Ogas R."/>
            <person name="Tomko P."/>
            <person name="Gavelis G."/>
            <person name="Widhalm J.R."/>
            <person name="Wisecaver J.H."/>
        </authorList>
    </citation>
    <scope>NUCLEOTIDE SEQUENCE</scope>
    <source>
        <strain evidence="9">ECLA1</strain>
    </source>
</reference>
<keyword evidence="2" id="KW-0548">Nucleotidyltransferase</keyword>
<evidence type="ECO:0000256" key="6">
    <source>
        <dbReference type="ARBA" id="ARBA00022918"/>
    </source>
</evidence>
<sequence length="370" mass="41867">MTSIGAPFIQDGKPITFVSKSMTDTESRYANIKRKLLAVVFALERFHTYIYGKPVLVQSDHKPLENIQYKNLSKAPPRLQRMLLRIQPYNCTIQYKAGKEMIFADYLSRISPSTAGEIELDKIVHQVLHTTSSPHYPQSNGFIERTAQTVKNCLKKAKAQKQNPQLALLPLRTIPIDNTLPLPAELFFNRKVQNQIPHIIRHTNKSEHIQNQLLARQNTQKIYFDQHRKELPPLFDNQQVSVQDTTTDLWSSATIIKSCGEPRSYVIQTPDGTTLRRNRRHLKDSGRSQHAVPVTQPTDDDDHGDDDTLDKPADSTSDDPRKIHGRPPVLSTGPPKESVTWANASPTTSSNSSTARTRSGRAVKPPKRFE</sequence>
<keyword evidence="1" id="KW-0808">Transferase</keyword>
<gene>
    <name evidence="9" type="ORF">RRG08_001457</name>
</gene>
<dbReference type="InterPro" id="IPR043502">
    <property type="entry name" value="DNA/RNA_pol_sf"/>
</dbReference>
<organism evidence="9 10">
    <name type="scientific">Elysia crispata</name>
    <name type="common">lettuce slug</name>
    <dbReference type="NCBI Taxonomy" id="231223"/>
    <lineage>
        <taxon>Eukaryota</taxon>
        <taxon>Metazoa</taxon>
        <taxon>Spiralia</taxon>
        <taxon>Lophotrochozoa</taxon>
        <taxon>Mollusca</taxon>
        <taxon>Gastropoda</taxon>
        <taxon>Heterobranchia</taxon>
        <taxon>Euthyneura</taxon>
        <taxon>Panpulmonata</taxon>
        <taxon>Sacoglossa</taxon>
        <taxon>Placobranchoidea</taxon>
        <taxon>Plakobranchidae</taxon>
        <taxon>Elysia</taxon>
    </lineage>
</organism>
<keyword evidence="3" id="KW-0540">Nuclease</keyword>
<dbReference type="Gene3D" id="3.30.420.10">
    <property type="entry name" value="Ribonuclease H-like superfamily/Ribonuclease H"/>
    <property type="match status" value="1"/>
</dbReference>
<dbReference type="InterPro" id="IPR041373">
    <property type="entry name" value="RT_RNaseH"/>
</dbReference>
<evidence type="ECO:0000256" key="5">
    <source>
        <dbReference type="ARBA" id="ARBA00022801"/>
    </source>
</evidence>
<keyword evidence="6" id="KW-0695">RNA-directed DNA polymerase</keyword>
<name>A0AAE1DL18_9GAST</name>
<dbReference type="EMBL" id="JAWDGP010003518">
    <property type="protein sequence ID" value="KAK3773730.1"/>
    <property type="molecule type" value="Genomic_DNA"/>
</dbReference>
<comment type="caution">
    <text evidence="9">The sequence shown here is derived from an EMBL/GenBank/DDBJ whole genome shotgun (WGS) entry which is preliminary data.</text>
</comment>